<proteinExistence type="predicted"/>
<dbReference type="InterPro" id="IPR012939">
    <property type="entry name" value="Glyco_hydro_92"/>
</dbReference>
<dbReference type="Gene3D" id="2.70.98.10">
    <property type="match status" value="1"/>
</dbReference>
<dbReference type="GO" id="GO:0000224">
    <property type="term" value="F:peptide-N4-(N-acetyl-beta-glucosaminyl)asparagine amidase activity"/>
    <property type="evidence" value="ECO:0007669"/>
    <property type="project" value="TreeGrafter"/>
</dbReference>
<dbReference type="Pfam" id="PF07971">
    <property type="entry name" value="Glyco_hydro_92"/>
    <property type="match status" value="1"/>
</dbReference>
<keyword evidence="4" id="KW-0326">Glycosidase</keyword>
<organism evidence="4 5">
    <name type="scientific">Streptomyces montanisoli</name>
    <dbReference type="NCBI Taxonomy" id="2798581"/>
    <lineage>
        <taxon>Bacteria</taxon>
        <taxon>Bacillati</taxon>
        <taxon>Actinomycetota</taxon>
        <taxon>Actinomycetes</taxon>
        <taxon>Kitasatosporales</taxon>
        <taxon>Streptomycetaceae</taxon>
        <taxon>Streptomyces</taxon>
    </lineage>
</organism>
<feature type="domain" description="Glycosyl hydrolase family 92 N-terminal" evidence="3">
    <location>
        <begin position="70"/>
        <end position="286"/>
    </location>
</feature>
<name>A0A940RT37_9ACTN</name>
<dbReference type="InterPro" id="IPR050883">
    <property type="entry name" value="PNGase"/>
</dbReference>
<dbReference type="GO" id="GO:0030246">
    <property type="term" value="F:carbohydrate binding"/>
    <property type="evidence" value="ECO:0007669"/>
    <property type="project" value="InterPro"/>
</dbReference>
<dbReference type="InterPro" id="IPR014718">
    <property type="entry name" value="GH-type_carb-bd"/>
</dbReference>
<dbReference type="Proteomes" id="UP000670475">
    <property type="component" value="Unassembled WGS sequence"/>
</dbReference>
<keyword evidence="5" id="KW-1185">Reference proteome</keyword>
<evidence type="ECO:0000259" key="3">
    <source>
        <dbReference type="Pfam" id="PF17678"/>
    </source>
</evidence>
<dbReference type="Pfam" id="PF17678">
    <property type="entry name" value="Glyco_hydro_92N"/>
    <property type="match status" value="1"/>
</dbReference>
<keyword evidence="1" id="KW-0732">Signal</keyword>
<keyword evidence="4" id="KW-0378">Hydrolase</keyword>
<dbReference type="SUPFAM" id="SSF48208">
    <property type="entry name" value="Six-hairpin glycosidases"/>
    <property type="match status" value="1"/>
</dbReference>
<dbReference type="GO" id="GO:0005829">
    <property type="term" value="C:cytosol"/>
    <property type="evidence" value="ECO:0007669"/>
    <property type="project" value="TreeGrafter"/>
</dbReference>
<dbReference type="GO" id="GO:0006516">
    <property type="term" value="P:glycoprotein catabolic process"/>
    <property type="evidence" value="ECO:0007669"/>
    <property type="project" value="TreeGrafter"/>
</dbReference>
<feature type="signal peptide" evidence="1">
    <location>
        <begin position="1"/>
        <end position="42"/>
    </location>
</feature>
<dbReference type="GO" id="GO:0016798">
    <property type="term" value="F:hydrolase activity, acting on glycosyl bonds"/>
    <property type="evidence" value="ECO:0007669"/>
    <property type="project" value="UniProtKB-KW"/>
</dbReference>
<dbReference type="GO" id="GO:0005975">
    <property type="term" value="P:carbohydrate metabolic process"/>
    <property type="evidence" value="ECO:0007669"/>
    <property type="project" value="InterPro"/>
</dbReference>
<dbReference type="Gene3D" id="1.20.1050.60">
    <property type="entry name" value="alpha-1,2-mannosidase"/>
    <property type="match status" value="1"/>
</dbReference>
<gene>
    <name evidence="4" type="ORF">JFN87_02770</name>
</gene>
<dbReference type="Gene3D" id="3.30.2080.10">
    <property type="entry name" value="GH92 mannosidase domain"/>
    <property type="match status" value="1"/>
</dbReference>
<dbReference type="InterPro" id="IPR041371">
    <property type="entry name" value="GH92_N"/>
</dbReference>
<evidence type="ECO:0000313" key="5">
    <source>
        <dbReference type="Proteomes" id="UP000670475"/>
    </source>
</evidence>
<evidence type="ECO:0000259" key="2">
    <source>
        <dbReference type="Pfam" id="PF07971"/>
    </source>
</evidence>
<dbReference type="Gene3D" id="2.60.40.10">
    <property type="entry name" value="Immunoglobulins"/>
    <property type="match status" value="1"/>
</dbReference>
<protein>
    <submittedName>
        <fullName evidence="4">GH92 family glycosyl hydrolase</fullName>
        <ecNumber evidence="4">3.2.1.-</ecNumber>
    </submittedName>
</protein>
<evidence type="ECO:0000313" key="4">
    <source>
        <dbReference type="EMBL" id="MBP0456427.1"/>
    </source>
</evidence>
<dbReference type="EC" id="3.2.1.-" evidence="4"/>
<comment type="caution">
    <text evidence="4">The sequence shown here is derived from an EMBL/GenBank/DDBJ whole genome shotgun (WGS) entry which is preliminary data.</text>
</comment>
<sequence>MPAMQPSATRVTRIRSTVRRIRHGWAAAALCIALAAAGTAAGAGASASAATQPATASGAIPGAGADLTKLVNPFIGTENEGLTFPAAGAPFGLVQESPLMKTAGGTGCDKESADTVIGFSQTTINGCRFNYLPMMPTTGDVSSTDPARYASTFSHENETTAPDYYRTKLDKYGVTAALTATARTGWQKYTFPRTSQANVLFNAGIGVSGSEIRVVGDRTIEGWVEDSKKTYFVARLSRPFASFGTWKGSDRSPGSRESDAKGSNGAWVTFDTTKNDAPVVAKVGLSFTGLAGARKNLSAETGKLGFDFDAAHKALKKQWNAMFHKAAVGGGTHDQQVAYYTALYHSMVDPNMIGDVDGRYVGADKKLHTADGYTPYSNFSLWDTYRTQNQLLEMLVPKVAHDIDMSIIAIAREGGALPRWYLEDQEGNIMTGDPVTPYLVEGWSKGLLRGDEAREAYKYLRENATEVPPAEVRENGRAGVAYYEERGYIPYGLNITSNADCKAGTSGNCCPTKSNDNDCYYGTSATLEYAAADASLALMAKGLGHGADAAMFAKRGQSYMNLYDRRTGQFRPRTAADGTWLTPYDPVTSDHAFHEQNASQYQWLVPQDPAGLVDMLGGRDATTKRLNDFFAYDDLLADPAGTARTAWVSDPYSYYDSTKFNPNNEPNLIAPYMYAWTGRPGNTATVVKAQETLFTNSPGGIPGNDDMGEMSSWYVMSSLGLYPIAAGGNFDVITTPQFPHARVRIGHYGKTQGGTLTISAPGSSMAKRYIAAATVNGRAWDKAWVDQADIAHGGHIEFALRTRPTAWATAAKNVPPSIDTTPNRQHRLSADVGPDQVVMVPTAGRPSQQQIDLTLLATSPHTARIAVTAKAPKGWSVAPARTTATAASNGLPAQVDDRLRITAPAGTTPGTYKVAVTAKLPGAAAVKKTVTVVVQHAGTCAIRTSTSCAVDLNSAYNNDGVATLAAPDQGDFDGTGLSYAADQLPTPGPVTLGGVTYQAPPTDGSSKNFVKSTGQAIALPPGEYDSLHIVGASDNGSTGAASATAVVTYTDGSTATVPLELTGWANRTTDFGNAVALNTDYQLKAGSGKTTTKASLYETTIPLEPGKQVRSLSLAKPSVPAWVAPGSGGLDWQRDSDLEIYAMTLQH</sequence>
<dbReference type="AlphaFoldDB" id="A0A940RT37"/>
<reference evidence="4" key="1">
    <citation type="submission" date="2021-03" db="EMBL/GenBank/DDBJ databases">
        <title>Whole genome sequence of Streptomyces bomunensis MMS17-BM035.</title>
        <authorList>
            <person name="Lee J.H."/>
        </authorList>
    </citation>
    <scope>NUCLEOTIDE SEQUENCE</scope>
    <source>
        <strain evidence="4">MMS17-BM035</strain>
    </source>
</reference>
<dbReference type="EMBL" id="JAGIQL010000005">
    <property type="protein sequence ID" value="MBP0456427.1"/>
    <property type="molecule type" value="Genomic_DNA"/>
</dbReference>
<dbReference type="InterPro" id="IPR005887">
    <property type="entry name" value="GH92_a_mannosidase_put"/>
</dbReference>
<feature type="chain" id="PRO_5038438397" evidence="1">
    <location>
        <begin position="43"/>
        <end position="1147"/>
    </location>
</feature>
<accession>A0A940RT37</accession>
<dbReference type="Gene3D" id="1.20.1610.10">
    <property type="entry name" value="alpha-1,2-mannosidases domains"/>
    <property type="match status" value="1"/>
</dbReference>
<feature type="domain" description="Glycosyl hydrolase family 92" evidence="2">
    <location>
        <begin position="292"/>
        <end position="801"/>
    </location>
</feature>
<dbReference type="PANTHER" id="PTHR12143">
    <property type="entry name" value="PEPTIDE N-GLYCANASE PNGASE -RELATED"/>
    <property type="match status" value="1"/>
</dbReference>
<dbReference type="InterPro" id="IPR013783">
    <property type="entry name" value="Ig-like_fold"/>
</dbReference>
<dbReference type="NCBIfam" id="TIGR01180">
    <property type="entry name" value="aman2_put"/>
    <property type="match status" value="1"/>
</dbReference>
<dbReference type="PANTHER" id="PTHR12143:SF39">
    <property type="entry name" value="SECRETED PROTEIN"/>
    <property type="match status" value="1"/>
</dbReference>
<dbReference type="InterPro" id="IPR008928">
    <property type="entry name" value="6-hairpin_glycosidase_sf"/>
</dbReference>
<evidence type="ECO:0000256" key="1">
    <source>
        <dbReference type="SAM" id="SignalP"/>
    </source>
</evidence>